<feature type="domain" description="Peptidase M28" evidence="5">
    <location>
        <begin position="605"/>
        <end position="738"/>
    </location>
</feature>
<dbReference type="AlphaFoldDB" id="A0A131YUT4"/>
<dbReference type="SUPFAM" id="SSF53187">
    <property type="entry name" value="Zn-dependent exopeptidases"/>
    <property type="match status" value="1"/>
</dbReference>
<comment type="similarity">
    <text evidence="1">Belongs to the peptidase M28 family. M28B subfamily.</text>
</comment>
<keyword evidence="3" id="KW-1133">Transmembrane helix</keyword>
<dbReference type="Pfam" id="PF04389">
    <property type="entry name" value="Peptidase_M28"/>
    <property type="match status" value="1"/>
</dbReference>
<evidence type="ECO:0000256" key="2">
    <source>
        <dbReference type="SAM" id="MobiDB-lite"/>
    </source>
</evidence>
<protein>
    <submittedName>
        <fullName evidence="6">Glutamate carboxypeptidase</fullName>
    </submittedName>
</protein>
<dbReference type="InterPro" id="IPR046450">
    <property type="entry name" value="PA_dom_sf"/>
</dbReference>
<dbReference type="InterPro" id="IPR007365">
    <property type="entry name" value="TFR-like_dimer_dom"/>
</dbReference>
<dbReference type="InterPro" id="IPR007484">
    <property type="entry name" value="Peptidase_M28"/>
</dbReference>
<dbReference type="SUPFAM" id="SSF52025">
    <property type="entry name" value="PA domain"/>
    <property type="match status" value="1"/>
</dbReference>
<keyword evidence="6" id="KW-0378">Hydrolase</keyword>
<feature type="compositionally biased region" description="Basic and acidic residues" evidence="2">
    <location>
        <begin position="95"/>
        <end position="130"/>
    </location>
</feature>
<sequence length="997" mass="111903">MMPWGRRRLVRVHSQISAERVSPTAGAPPYSEDERSAYGSRSTTGPPLPKQLSYDSAVAGDCPVMLLNVEVLDEDNRPQQQPLPPLQPRYSEPISPDRLERERERMERMERLERLEREDEDRPRWQRSVERPAASPLAGAMSPIAGAASPSAVQQQYMRPSLMASPRPPMPMPMGALSPAGSRPRLAMSPLMSPRSPSRQFLYGGPPPVPSRPISGRMSPMTPRSGARSPVWPFMSDRQVMAARQYRRERHNLLEWIMTWVFVVTLAVVLLAILVFYASWQTRLDKKMQEHLNLLQRLSHSPRFGSAVFNELYKVDLPTEVSLRTILKTITDLRYVAGTETESPVTTYVDRFMKDNKINNTKIFTYVVSLSHPSTTERNKLVFTDPSGNILDITDEEPSYLGKNVGPQLAYSAYGRAGNMSDTRIMYGNRCFQEDLDYLAKMGPSLWSSTLLCRYSTTDSPGVAVAAAARRGAHTVLLFSDPHDTSGGGGSSAFPQSWWMPPTAIRRASVRMPHDIGDPATPGYASRYAFSDLYRTRMSETLVPKIQVHPINSIDAAELFRRLEGPECPEKWVPELGIACHLGSETKGRLEVQLHNVIHESNIQNILAFFPGEVEPDRYVVFGVPLDSWGGGAVAPGSALAQALGLCYIINKQYMSRKHPWRPRRTIVFGAWDGHEFGEVGATEFLEGQLHKMSARTVAYFNSDICTSGPEFSVTGSPMFSKPFRDATKWVPHYRNTSYYNAWYTDLHAAAGESGQPDLPMLRKTGGFTPFVQLAGIPSLDVAFGNNASKGLYFPALGTSYDVFELADKFIDPGYRVHRMCRELLIALLWQWSEAIILPYDLKELGARLNMEFNELSTHHKDVVDGFNIRFDSLSHAVKLFTANLNHFEGELARADLKNPLEVRRFNDKMMGIGRSFVQEVDSSTAQAKLRNVIFGQSDSNHERMVAFPVVRDKIELLRRANEKEQTPATEEVRRHISLAAYALLQATLFVEIDGLV</sequence>
<dbReference type="Gene3D" id="3.40.630.10">
    <property type="entry name" value="Zn peptidases"/>
    <property type="match status" value="1"/>
</dbReference>
<dbReference type="SUPFAM" id="SSF47672">
    <property type="entry name" value="Transferrin receptor-like dimerisation domain"/>
    <property type="match status" value="1"/>
</dbReference>
<name>A0A131YUT4_RHIAP</name>
<feature type="region of interest" description="Disordered" evidence="2">
    <location>
        <begin position="76"/>
        <end position="143"/>
    </location>
</feature>
<dbReference type="Gene3D" id="3.50.30.30">
    <property type="match status" value="1"/>
</dbReference>
<dbReference type="InterPro" id="IPR039373">
    <property type="entry name" value="Peptidase_M28B"/>
</dbReference>
<feature type="domain" description="Transferrin receptor-like dimerisation" evidence="4">
    <location>
        <begin position="870"/>
        <end position="988"/>
    </location>
</feature>
<feature type="transmembrane region" description="Helical" evidence="3">
    <location>
        <begin position="253"/>
        <end position="280"/>
    </location>
</feature>
<keyword evidence="3" id="KW-0472">Membrane</keyword>
<dbReference type="PANTHER" id="PTHR10404">
    <property type="entry name" value="N-ACETYLATED-ALPHA-LINKED ACIDIC DIPEPTIDASE"/>
    <property type="match status" value="1"/>
</dbReference>
<dbReference type="InterPro" id="IPR036757">
    <property type="entry name" value="TFR-like_dimer_dom_sf"/>
</dbReference>
<keyword evidence="6" id="KW-0645">Protease</keyword>
<dbReference type="Gene3D" id="1.20.930.40">
    <property type="entry name" value="Transferrin receptor-like, dimerisation domain"/>
    <property type="match status" value="1"/>
</dbReference>
<proteinExistence type="inferred from homology"/>
<dbReference type="Pfam" id="PF04253">
    <property type="entry name" value="TFR_dimer"/>
    <property type="match status" value="1"/>
</dbReference>
<evidence type="ECO:0000259" key="4">
    <source>
        <dbReference type="Pfam" id="PF04253"/>
    </source>
</evidence>
<dbReference type="GO" id="GO:0004180">
    <property type="term" value="F:carboxypeptidase activity"/>
    <property type="evidence" value="ECO:0007669"/>
    <property type="project" value="UniProtKB-KW"/>
</dbReference>
<reference evidence="6" key="1">
    <citation type="journal article" date="2016" name="Ticks Tick Borne Dis.">
        <title>De novo assembly and annotation of the salivary gland transcriptome of Rhipicephalus appendiculatus male and female ticks during blood feeding.</title>
        <authorList>
            <person name="de Castro M.H."/>
            <person name="de Klerk D."/>
            <person name="Pienaar R."/>
            <person name="Latif A.A."/>
            <person name="Rees D.J."/>
            <person name="Mans B.J."/>
        </authorList>
    </citation>
    <scope>NUCLEOTIDE SEQUENCE</scope>
    <source>
        <tissue evidence="6">Salivary glands</tissue>
    </source>
</reference>
<evidence type="ECO:0000313" key="6">
    <source>
        <dbReference type="EMBL" id="JAP82285.1"/>
    </source>
</evidence>
<evidence type="ECO:0000259" key="5">
    <source>
        <dbReference type="Pfam" id="PF04389"/>
    </source>
</evidence>
<keyword evidence="3" id="KW-0812">Transmembrane</keyword>
<evidence type="ECO:0000256" key="1">
    <source>
        <dbReference type="ARBA" id="ARBA00005634"/>
    </source>
</evidence>
<dbReference type="PANTHER" id="PTHR10404:SF46">
    <property type="entry name" value="VACUOLAR PROTEIN SORTING-ASSOCIATED PROTEIN 70"/>
    <property type="match status" value="1"/>
</dbReference>
<keyword evidence="6" id="KW-0121">Carboxypeptidase</keyword>
<feature type="region of interest" description="Disordered" evidence="2">
    <location>
        <begin position="15"/>
        <end position="52"/>
    </location>
</feature>
<accession>A0A131YUT4</accession>
<dbReference type="EMBL" id="GEDV01006272">
    <property type="protein sequence ID" value="JAP82285.1"/>
    <property type="molecule type" value="Transcribed_RNA"/>
</dbReference>
<organism evidence="6">
    <name type="scientific">Rhipicephalus appendiculatus</name>
    <name type="common">Brown ear tick</name>
    <dbReference type="NCBI Taxonomy" id="34631"/>
    <lineage>
        <taxon>Eukaryota</taxon>
        <taxon>Metazoa</taxon>
        <taxon>Ecdysozoa</taxon>
        <taxon>Arthropoda</taxon>
        <taxon>Chelicerata</taxon>
        <taxon>Arachnida</taxon>
        <taxon>Acari</taxon>
        <taxon>Parasitiformes</taxon>
        <taxon>Ixodida</taxon>
        <taxon>Ixodoidea</taxon>
        <taxon>Ixodidae</taxon>
        <taxon>Rhipicephalinae</taxon>
        <taxon>Rhipicephalus</taxon>
        <taxon>Rhipicephalus</taxon>
    </lineage>
</organism>
<evidence type="ECO:0000256" key="3">
    <source>
        <dbReference type="SAM" id="Phobius"/>
    </source>
</evidence>
<dbReference type="FunFam" id="3.40.630.10:FF:000101">
    <property type="entry name" value="N-acetylated alpha-linked acidic dipeptidase like 1"/>
    <property type="match status" value="1"/>
</dbReference>